<comment type="caution">
    <text evidence="7">The sequence shown here is derived from an EMBL/GenBank/DDBJ whole genome shotgun (WGS) entry which is preliminary data.</text>
</comment>
<accession>A0A439DAX0</accession>
<keyword evidence="8" id="KW-1185">Reference proteome</keyword>
<dbReference type="FunFam" id="3.10.180.10:FF:000034">
    <property type="entry name" value="Glyoxalase/Bleomycin resistance protein/Dihydroxybiphenyl dioxygenase"/>
    <property type="match status" value="1"/>
</dbReference>
<dbReference type="InterPro" id="IPR037523">
    <property type="entry name" value="VOC_core"/>
</dbReference>
<organism evidence="7 8">
    <name type="scientific">Xylaria grammica</name>
    <dbReference type="NCBI Taxonomy" id="363999"/>
    <lineage>
        <taxon>Eukaryota</taxon>
        <taxon>Fungi</taxon>
        <taxon>Dikarya</taxon>
        <taxon>Ascomycota</taxon>
        <taxon>Pezizomycotina</taxon>
        <taxon>Sordariomycetes</taxon>
        <taxon>Xylariomycetidae</taxon>
        <taxon>Xylariales</taxon>
        <taxon>Xylariaceae</taxon>
        <taxon>Xylaria</taxon>
    </lineage>
</organism>
<dbReference type="PANTHER" id="PTHR47338">
    <property type="entry name" value="ZN(II)2CYS6 TRANSCRIPTION FACTOR (EUROFUNG)-RELATED"/>
    <property type="match status" value="1"/>
</dbReference>
<dbReference type="InterPro" id="IPR029068">
    <property type="entry name" value="Glyas_Bleomycin-R_OHBP_Dase"/>
</dbReference>
<evidence type="ECO:0000313" key="8">
    <source>
        <dbReference type="Proteomes" id="UP000286045"/>
    </source>
</evidence>
<evidence type="ECO:0000256" key="2">
    <source>
        <dbReference type="ARBA" id="ARBA00022723"/>
    </source>
</evidence>
<dbReference type="InterPro" id="IPR004360">
    <property type="entry name" value="Glyas_Fos-R_dOase_dom"/>
</dbReference>
<evidence type="ECO:0000256" key="1">
    <source>
        <dbReference type="ARBA" id="ARBA00004123"/>
    </source>
</evidence>
<dbReference type="InterPro" id="IPR007219">
    <property type="entry name" value="XnlR_reg_dom"/>
</dbReference>
<dbReference type="AlphaFoldDB" id="A0A439DAX0"/>
<dbReference type="PANTHER" id="PTHR47338:SF10">
    <property type="entry name" value="TRANSCRIPTION FACTOR DOMAIN-CONTAINING PROTEIN-RELATED"/>
    <property type="match status" value="1"/>
</dbReference>
<evidence type="ECO:0000256" key="4">
    <source>
        <dbReference type="ARBA" id="ARBA00023163"/>
    </source>
</evidence>
<dbReference type="STRING" id="363999.A0A439DAX0"/>
<keyword evidence="5" id="KW-0539">Nucleus</keyword>
<evidence type="ECO:0000256" key="5">
    <source>
        <dbReference type="ARBA" id="ARBA00023242"/>
    </source>
</evidence>
<keyword evidence="2" id="KW-0479">Metal-binding</keyword>
<comment type="subcellular location">
    <subcellularLocation>
        <location evidence="1">Nucleus</location>
    </subcellularLocation>
</comment>
<dbReference type="SMART" id="SM00906">
    <property type="entry name" value="Fungal_trans"/>
    <property type="match status" value="1"/>
</dbReference>
<dbReference type="Pfam" id="PF04082">
    <property type="entry name" value="Fungal_trans"/>
    <property type="match status" value="1"/>
</dbReference>
<dbReference type="CDD" id="cd12148">
    <property type="entry name" value="fungal_TF_MHR"/>
    <property type="match status" value="1"/>
</dbReference>
<sequence length="861" mass="97053">MRIPEITNNPTKVQLARIAHVYFEHPDLDVFVEFAKDWGFVEAKRNEGKIWFRGYGVDPYVYVVSKSRDGHPRFGGAAFVAKSEEEFEKATLIPGATASSLADAPGGGKMITFTRSDDTQFHIVYGQVEREAEGVPSATHEVQGPYNGPFQKPRKGTFQRYREGPALVHKLGHFGLVYRDFDTEISWYTGNFNFVPSNVLYHWDFSNIDVLTFLHLDLGKEFSDHHAMFMQRAPPEVKKSYLHHTSYEVADFDEQLIGHEYLAKKGHESVWGVGRHILGSQIFDYWKDPSGFKIEHYADGDLVNEDTPTTREVVGPLSIWGPELPKDFGDDTTNAASSAPIGSQFTQGDQGDLFLTPEQDFIVHGPDVVPPGEIEGLYLSQGEVDGFEGFGLHDATNSPMPAVVHANSQYPGYLLSPGQERDLLVHFFDEVHPAIPLFRIGYFLKIYDDGLAEKTLLVAIVTVTAKVLGPISFWKPEDVEQCMKFLLEAVSPETASQDTHNSLDSFRLECLLAYYEFHQFPGSSSWMRISRLSRRAYTVGVNQIDNPELCSAFDRTIATEDEIEDWRYLFWCIYCLDSYSNISAGAPFVVEFESINTALTRSPHDQAHGTPSSLSKIFLPDDIEDIWKTAKEIVSNGVMINYNLHMVTTTTLRQAGYIMRLRTEGKRLPAKITALRSALSALRLSLPSRYLNPARNVLSGESCVDHHIRLTNILHLHMAHLIITIPPRLNGNEAEFAQSWLESVEPCQNIVSVVEQWDNQHSPRIDPAIFQRVQDKYNDTRLTYAEIDYLLSKSKTPLHPKVLYRSSAASTTTLDANTNGMAMNLDNMWSFDIVWAHENSPNEAPYAIVASLTLQLPIQQT</sequence>
<dbReference type="InterPro" id="IPR050815">
    <property type="entry name" value="TF_fung"/>
</dbReference>
<name>A0A439DAX0_9PEZI</name>
<dbReference type="GO" id="GO:0003677">
    <property type="term" value="F:DNA binding"/>
    <property type="evidence" value="ECO:0007669"/>
    <property type="project" value="InterPro"/>
</dbReference>
<dbReference type="SUPFAM" id="SSF54593">
    <property type="entry name" value="Glyoxalase/Bleomycin resistance protein/Dihydroxybiphenyl dioxygenase"/>
    <property type="match status" value="1"/>
</dbReference>
<keyword evidence="3" id="KW-0805">Transcription regulation</keyword>
<reference evidence="7 8" key="1">
    <citation type="submission" date="2018-12" db="EMBL/GenBank/DDBJ databases">
        <title>Draft genome sequence of Xylaria grammica IHI A82.</title>
        <authorList>
            <person name="Buettner E."/>
            <person name="Kellner H."/>
        </authorList>
    </citation>
    <scope>NUCLEOTIDE SEQUENCE [LARGE SCALE GENOMIC DNA]</scope>
    <source>
        <strain evidence="7 8">IHI A82</strain>
    </source>
</reference>
<protein>
    <recommendedName>
        <fullName evidence="6">VOC domain-containing protein</fullName>
    </recommendedName>
</protein>
<dbReference type="Gene3D" id="3.10.180.10">
    <property type="entry name" value="2,3-Dihydroxybiphenyl 1,2-Dioxygenase, domain 1"/>
    <property type="match status" value="2"/>
</dbReference>
<dbReference type="CDD" id="cd07267">
    <property type="entry name" value="THT_Oxygenase_N"/>
    <property type="match status" value="1"/>
</dbReference>
<dbReference type="GO" id="GO:0005634">
    <property type="term" value="C:nucleus"/>
    <property type="evidence" value="ECO:0007669"/>
    <property type="project" value="UniProtKB-SubCell"/>
</dbReference>
<keyword evidence="4" id="KW-0804">Transcription</keyword>
<dbReference type="GO" id="GO:0008270">
    <property type="term" value="F:zinc ion binding"/>
    <property type="evidence" value="ECO:0007669"/>
    <property type="project" value="InterPro"/>
</dbReference>
<dbReference type="PROSITE" id="PS51819">
    <property type="entry name" value="VOC"/>
    <property type="match status" value="1"/>
</dbReference>
<dbReference type="GO" id="GO:0006351">
    <property type="term" value="P:DNA-templated transcription"/>
    <property type="evidence" value="ECO:0007669"/>
    <property type="project" value="InterPro"/>
</dbReference>
<dbReference type="EMBL" id="RYZI01000076">
    <property type="protein sequence ID" value="RWA11565.1"/>
    <property type="molecule type" value="Genomic_DNA"/>
</dbReference>
<dbReference type="Proteomes" id="UP000286045">
    <property type="component" value="Unassembled WGS sequence"/>
</dbReference>
<evidence type="ECO:0000256" key="3">
    <source>
        <dbReference type="ARBA" id="ARBA00023015"/>
    </source>
</evidence>
<dbReference type="Pfam" id="PF00903">
    <property type="entry name" value="Glyoxalase"/>
    <property type="match status" value="1"/>
</dbReference>
<evidence type="ECO:0000313" key="7">
    <source>
        <dbReference type="EMBL" id="RWA11565.1"/>
    </source>
</evidence>
<proteinExistence type="predicted"/>
<dbReference type="GO" id="GO:0000981">
    <property type="term" value="F:DNA-binding transcription factor activity, RNA polymerase II-specific"/>
    <property type="evidence" value="ECO:0007669"/>
    <property type="project" value="InterPro"/>
</dbReference>
<dbReference type="FunFam" id="3.10.180.10:FF:000039">
    <property type="entry name" value="Trihydroxytoluene oxygenase (AFU_orthologue AFUA_8G02470)"/>
    <property type="match status" value="1"/>
</dbReference>
<feature type="domain" description="VOC" evidence="6">
    <location>
        <begin position="170"/>
        <end position="299"/>
    </location>
</feature>
<gene>
    <name evidence="7" type="ORF">EKO27_g3546</name>
</gene>
<evidence type="ECO:0000259" key="6">
    <source>
        <dbReference type="PROSITE" id="PS51819"/>
    </source>
</evidence>